<evidence type="ECO:0000313" key="3">
    <source>
        <dbReference type="Proteomes" id="UP000199518"/>
    </source>
</evidence>
<accession>A0A1I3DIP9</accession>
<sequence length="194" mass="21320">MKTPDRTELENRFRELLLSAIPIETVGYRSVTLQYAREKDIISGEGSRKFGGRWNPPGIAAVYLSLSPETAMAETLAHFQYRGIPVSAAMPRVFVSVSVRLSQVVDITQKTISQRLQVSNRALLESDWRKIMTRDSLPPSQLVGQAAEAAGVEGLLVPSAASRFGKNLIIFPANLLPDSKISVDRADELPNNEA</sequence>
<gene>
    <name evidence="2" type="ORF">SAMN05421753_103262</name>
</gene>
<feature type="domain" description="RES" evidence="1">
    <location>
        <begin position="41"/>
        <end position="184"/>
    </location>
</feature>
<organism evidence="2 3">
    <name type="scientific">Planctomicrobium piriforme</name>
    <dbReference type="NCBI Taxonomy" id="1576369"/>
    <lineage>
        <taxon>Bacteria</taxon>
        <taxon>Pseudomonadati</taxon>
        <taxon>Planctomycetota</taxon>
        <taxon>Planctomycetia</taxon>
        <taxon>Planctomycetales</taxon>
        <taxon>Planctomycetaceae</taxon>
        <taxon>Planctomicrobium</taxon>
    </lineage>
</organism>
<dbReference type="RefSeq" id="WP_092048281.1">
    <property type="nucleotide sequence ID" value="NZ_FOQD01000003.1"/>
</dbReference>
<dbReference type="AlphaFoldDB" id="A0A1I3DIP9"/>
<proteinExistence type="predicted"/>
<dbReference type="STRING" id="1576369.SAMN05421753_103262"/>
<dbReference type="Proteomes" id="UP000199518">
    <property type="component" value="Unassembled WGS sequence"/>
</dbReference>
<dbReference type="SMART" id="SM00953">
    <property type="entry name" value="RES"/>
    <property type="match status" value="1"/>
</dbReference>
<evidence type="ECO:0000313" key="2">
    <source>
        <dbReference type="EMBL" id="SFH86624.1"/>
    </source>
</evidence>
<dbReference type="EMBL" id="FOQD01000003">
    <property type="protein sequence ID" value="SFH86624.1"/>
    <property type="molecule type" value="Genomic_DNA"/>
</dbReference>
<dbReference type="OrthoDB" id="282294at2"/>
<reference evidence="3" key="1">
    <citation type="submission" date="2016-10" db="EMBL/GenBank/DDBJ databases">
        <authorList>
            <person name="Varghese N."/>
            <person name="Submissions S."/>
        </authorList>
    </citation>
    <scope>NUCLEOTIDE SEQUENCE [LARGE SCALE GENOMIC DNA]</scope>
    <source>
        <strain evidence="3">DSM 26348</strain>
    </source>
</reference>
<protein>
    <submittedName>
        <fullName evidence="2">RES domain-containing protein</fullName>
    </submittedName>
</protein>
<name>A0A1I3DIP9_9PLAN</name>
<evidence type="ECO:0000259" key="1">
    <source>
        <dbReference type="SMART" id="SM00953"/>
    </source>
</evidence>
<dbReference type="InterPro" id="IPR014914">
    <property type="entry name" value="RES_dom"/>
</dbReference>
<keyword evidence="3" id="KW-1185">Reference proteome</keyword>
<dbReference type="Pfam" id="PF08808">
    <property type="entry name" value="RES"/>
    <property type="match status" value="1"/>
</dbReference>